<evidence type="ECO:0000313" key="13">
    <source>
        <dbReference type="Proteomes" id="UP001167831"/>
    </source>
</evidence>
<evidence type="ECO:0000256" key="8">
    <source>
        <dbReference type="ARBA" id="ARBA00023136"/>
    </source>
</evidence>
<name>A0AAW7JIV4_9BACT</name>
<accession>A0AAW7JIV4</accession>
<dbReference type="InterPro" id="IPR050222">
    <property type="entry name" value="MATE_MdtK"/>
</dbReference>
<evidence type="ECO:0000256" key="2">
    <source>
        <dbReference type="ARBA" id="ARBA00022448"/>
    </source>
</evidence>
<keyword evidence="5 10" id="KW-0812">Transmembrane</keyword>
<dbReference type="GO" id="GO:0042910">
    <property type="term" value="F:xenobiotic transmembrane transporter activity"/>
    <property type="evidence" value="ECO:0007669"/>
    <property type="project" value="InterPro"/>
</dbReference>
<reference evidence="12" key="1">
    <citation type="submission" date="2023-06" db="EMBL/GenBank/DDBJ databases">
        <authorList>
            <person name="Zeman M."/>
            <person name="Kubasova T."/>
            <person name="Jahodarova E."/>
            <person name="Nykrynova M."/>
            <person name="Rychlik I."/>
        </authorList>
    </citation>
    <scope>NUCLEOTIDE SEQUENCE</scope>
    <source>
        <strain evidence="12">ET15</strain>
        <strain evidence="11">ET37</strain>
    </source>
</reference>
<feature type="transmembrane region" description="Helical" evidence="10">
    <location>
        <begin position="194"/>
        <end position="216"/>
    </location>
</feature>
<evidence type="ECO:0000256" key="7">
    <source>
        <dbReference type="ARBA" id="ARBA00023065"/>
    </source>
</evidence>
<dbReference type="Proteomes" id="UP001167831">
    <property type="component" value="Unassembled WGS sequence"/>
</dbReference>
<feature type="transmembrane region" description="Helical" evidence="10">
    <location>
        <begin position="283"/>
        <end position="302"/>
    </location>
</feature>
<proteinExistence type="predicted"/>
<evidence type="ECO:0000256" key="10">
    <source>
        <dbReference type="SAM" id="Phobius"/>
    </source>
</evidence>
<evidence type="ECO:0000313" key="14">
    <source>
        <dbReference type="Proteomes" id="UP001168478"/>
    </source>
</evidence>
<evidence type="ECO:0000256" key="4">
    <source>
        <dbReference type="ARBA" id="ARBA00022475"/>
    </source>
</evidence>
<feature type="transmembrane region" description="Helical" evidence="10">
    <location>
        <begin position="390"/>
        <end position="413"/>
    </location>
</feature>
<keyword evidence="6 10" id="KW-1133">Transmembrane helix</keyword>
<evidence type="ECO:0000256" key="5">
    <source>
        <dbReference type="ARBA" id="ARBA00022692"/>
    </source>
</evidence>
<reference evidence="12" key="2">
    <citation type="submission" date="2023-08" db="EMBL/GenBank/DDBJ databases">
        <title>Identification and characterization of horizontal gene transfer across gut microbiota members of farm animals based on homology search.</title>
        <authorList>
            <person name="Schwarzerova J."/>
            <person name="Nykrynova M."/>
            <person name="Jureckova K."/>
            <person name="Cejkova D."/>
            <person name="Rychlik I."/>
        </authorList>
    </citation>
    <scope>NUCLEOTIDE SEQUENCE</scope>
    <source>
        <strain evidence="12">ET15</strain>
        <strain evidence="11">ET37</strain>
    </source>
</reference>
<dbReference type="InterPro" id="IPR002528">
    <property type="entry name" value="MATE_fam"/>
</dbReference>
<keyword evidence="4" id="KW-1003">Cell membrane</keyword>
<keyword evidence="13" id="KW-1185">Reference proteome</keyword>
<feature type="transmembrane region" description="Helical" evidence="10">
    <location>
        <begin position="57"/>
        <end position="82"/>
    </location>
</feature>
<dbReference type="InterPro" id="IPR048279">
    <property type="entry name" value="MdtK-like"/>
</dbReference>
<keyword evidence="2" id="KW-0813">Transport</keyword>
<comment type="caution">
    <text evidence="12">The sequence shown here is derived from an EMBL/GenBank/DDBJ whole genome shotgun (WGS) entry which is preliminary data.</text>
</comment>
<evidence type="ECO:0000256" key="9">
    <source>
        <dbReference type="ARBA" id="ARBA00031636"/>
    </source>
</evidence>
<comment type="subcellular location">
    <subcellularLocation>
        <location evidence="1">Cell membrane</location>
        <topology evidence="1">Multi-pass membrane protein</topology>
    </subcellularLocation>
</comment>
<dbReference type="EMBL" id="JAUEIF010000008">
    <property type="protein sequence ID" value="MDN0025704.1"/>
    <property type="molecule type" value="Genomic_DNA"/>
</dbReference>
<dbReference type="GO" id="GO:0006811">
    <property type="term" value="P:monoatomic ion transport"/>
    <property type="evidence" value="ECO:0007669"/>
    <property type="project" value="UniProtKB-KW"/>
</dbReference>
<dbReference type="NCBIfam" id="TIGR00797">
    <property type="entry name" value="matE"/>
    <property type="match status" value="1"/>
</dbReference>
<feature type="transmembrane region" description="Helical" evidence="10">
    <location>
        <begin position="357"/>
        <end position="378"/>
    </location>
</feature>
<keyword evidence="7" id="KW-0406">Ion transport</keyword>
<dbReference type="GO" id="GO:0005886">
    <property type="term" value="C:plasma membrane"/>
    <property type="evidence" value="ECO:0007669"/>
    <property type="project" value="UniProtKB-SubCell"/>
</dbReference>
<evidence type="ECO:0000256" key="6">
    <source>
        <dbReference type="ARBA" id="ARBA00022989"/>
    </source>
</evidence>
<evidence type="ECO:0000313" key="12">
    <source>
        <dbReference type="EMBL" id="MDN0025704.1"/>
    </source>
</evidence>
<dbReference type="EMBL" id="JAUEIE010000012">
    <property type="protein sequence ID" value="MDN0023458.1"/>
    <property type="molecule type" value="Genomic_DNA"/>
</dbReference>
<feature type="transmembrane region" description="Helical" evidence="10">
    <location>
        <begin position="129"/>
        <end position="150"/>
    </location>
</feature>
<keyword evidence="3" id="KW-0050">Antiport</keyword>
<gene>
    <name evidence="11" type="ORF">QVN81_10580</name>
    <name evidence="12" type="ORF">QVN84_09260</name>
</gene>
<evidence type="ECO:0000256" key="1">
    <source>
        <dbReference type="ARBA" id="ARBA00004651"/>
    </source>
</evidence>
<sequence>MNLTDAKYMQHYKSLLSVGLPIMIGQLGVIILGFADTMMVGHHSTADLGAASFVNNIMNMVIIFGTGFSYGLTPVVGALFGTGHKAEAGQALRCSLLSNAVVAVMMSALMLVVYFNVHRMGQPAELLPLIRPYFLVLIVSLLFVMLFNAFKQFADGITDTRVSMWILLGGNVLNIFGNYLLIYGKMGFPELGVLGAGISTLFSRIMMVVVFMVIFARSRRYRRYRAGFVALGWSRGMVRRLNALGWPVALQMGMETASFSLSVVMVGWLGTVALASHQVMLTISQFTFMIYYGLGAAVAIRVSSFHGQSDRDGVRLTVSAGFRLMLALEIVLSGIVFCLRHQLGGWFTDSLEVASSVVSLMLPFLIYQFGDGLQILFANALRGTSDVKSLMVIAFIAYFVVSLPVGYFCGFVLGMRLVGIWMAFPFGLTAAGVMMWLRFRRSYSSSGS</sequence>
<evidence type="ECO:0000313" key="11">
    <source>
        <dbReference type="EMBL" id="MDN0023458.1"/>
    </source>
</evidence>
<dbReference type="CDD" id="cd13131">
    <property type="entry name" value="MATE_NorM_like"/>
    <property type="match status" value="1"/>
</dbReference>
<feature type="transmembrane region" description="Helical" evidence="10">
    <location>
        <begin position="94"/>
        <end position="117"/>
    </location>
</feature>
<dbReference type="GO" id="GO:0015297">
    <property type="term" value="F:antiporter activity"/>
    <property type="evidence" value="ECO:0007669"/>
    <property type="project" value="UniProtKB-KW"/>
</dbReference>
<feature type="transmembrane region" description="Helical" evidence="10">
    <location>
        <begin position="259"/>
        <end position="277"/>
    </location>
</feature>
<dbReference type="PANTHER" id="PTHR43298:SF2">
    <property type="entry name" value="FMN_FAD EXPORTER YEEO-RELATED"/>
    <property type="match status" value="1"/>
</dbReference>
<dbReference type="RefSeq" id="WP_286686581.1">
    <property type="nucleotide sequence ID" value="NZ_CAUWBX010000008.1"/>
</dbReference>
<dbReference type="PIRSF" id="PIRSF006603">
    <property type="entry name" value="DinF"/>
    <property type="match status" value="1"/>
</dbReference>
<evidence type="ECO:0000256" key="3">
    <source>
        <dbReference type="ARBA" id="ARBA00022449"/>
    </source>
</evidence>
<protein>
    <recommendedName>
        <fullName evidence="9">Multidrug-efflux transporter</fullName>
    </recommendedName>
</protein>
<feature type="transmembrane region" description="Helical" evidence="10">
    <location>
        <begin position="12"/>
        <end position="35"/>
    </location>
</feature>
<dbReference type="Pfam" id="PF01554">
    <property type="entry name" value="MatE"/>
    <property type="match status" value="2"/>
</dbReference>
<dbReference type="PANTHER" id="PTHR43298">
    <property type="entry name" value="MULTIDRUG RESISTANCE PROTEIN NORM-RELATED"/>
    <property type="match status" value="1"/>
</dbReference>
<organism evidence="12 14">
    <name type="scientific">Leyella lascolaii</name>
    <dbReference type="NCBI Taxonomy" id="1776379"/>
    <lineage>
        <taxon>Bacteria</taxon>
        <taxon>Pseudomonadati</taxon>
        <taxon>Bacteroidota</taxon>
        <taxon>Bacteroidia</taxon>
        <taxon>Bacteroidales</taxon>
        <taxon>Prevotellaceae</taxon>
        <taxon>Leyella</taxon>
    </lineage>
</organism>
<keyword evidence="8 10" id="KW-0472">Membrane</keyword>
<dbReference type="Proteomes" id="UP001168478">
    <property type="component" value="Unassembled WGS sequence"/>
</dbReference>
<dbReference type="AlphaFoldDB" id="A0AAW7JIV4"/>
<feature type="transmembrane region" description="Helical" evidence="10">
    <location>
        <begin position="162"/>
        <end position="182"/>
    </location>
</feature>
<feature type="transmembrane region" description="Helical" evidence="10">
    <location>
        <begin position="314"/>
        <end position="337"/>
    </location>
</feature>
<feature type="transmembrane region" description="Helical" evidence="10">
    <location>
        <begin position="419"/>
        <end position="439"/>
    </location>
</feature>